<feature type="chain" id="PRO_5002433621" evidence="2">
    <location>
        <begin position="20"/>
        <end position="51"/>
    </location>
</feature>
<accession>A0A0E9VCG9</accession>
<evidence type="ECO:0000313" key="3">
    <source>
        <dbReference type="EMBL" id="JAH75789.1"/>
    </source>
</evidence>
<dbReference type="AlphaFoldDB" id="A0A0E9VCG9"/>
<sequence>MHTDTHTLVLYSLVVWCLQDPFLRTFSSSQTNTNTQKNTGSLPSQLSSLAE</sequence>
<evidence type="ECO:0000256" key="2">
    <source>
        <dbReference type="SAM" id="SignalP"/>
    </source>
</evidence>
<reference evidence="3" key="2">
    <citation type="journal article" date="2015" name="Fish Shellfish Immunol.">
        <title>Early steps in the European eel (Anguilla anguilla)-Vibrio vulnificus interaction in the gills: Role of the RtxA13 toxin.</title>
        <authorList>
            <person name="Callol A."/>
            <person name="Pajuelo D."/>
            <person name="Ebbesson L."/>
            <person name="Teles M."/>
            <person name="MacKenzie S."/>
            <person name="Amaro C."/>
        </authorList>
    </citation>
    <scope>NUCLEOTIDE SEQUENCE</scope>
</reference>
<evidence type="ECO:0000256" key="1">
    <source>
        <dbReference type="SAM" id="MobiDB-lite"/>
    </source>
</evidence>
<feature type="compositionally biased region" description="Low complexity" evidence="1">
    <location>
        <begin position="28"/>
        <end position="39"/>
    </location>
</feature>
<reference evidence="3" key="1">
    <citation type="submission" date="2014-11" db="EMBL/GenBank/DDBJ databases">
        <authorList>
            <person name="Amaro Gonzalez C."/>
        </authorList>
    </citation>
    <scope>NUCLEOTIDE SEQUENCE</scope>
</reference>
<feature type="region of interest" description="Disordered" evidence="1">
    <location>
        <begin position="28"/>
        <end position="51"/>
    </location>
</feature>
<keyword evidence="2" id="KW-0732">Signal</keyword>
<proteinExistence type="predicted"/>
<protein>
    <submittedName>
        <fullName evidence="3">Uncharacterized protein</fullName>
    </submittedName>
</protein>
<feature type="compositionally biased region" description="Polar residues" evidence="1">
    <location>
        <begin position="40"/>
        <end position="51"/>
    </location>
</feature>
<dbReference type="EMBL" id="GBXM01032788">
    <property type="protein sequence ID" value="JAH75789.1"/>
    <property type="molecule type" value="Transcribed_RNA"/>
</dbReference>
<organism evidence="3">
    <name type="scientific">Anguilla anguilla</name>
    <name type="common">European freshwater eel</name>
    <name type="synonym">Muraena anguilla</name>
    <dbReference type="NCBI Taxonomy" id="7936"/>
    <lineage>
        <taxon>Eukaryota</taxon>
        <taxon>Metazoa</taxon>
        <taxon>Chordata</taxon>
        <taxon>Craniata</taxon>
        <taxon>Vertebrata</taxon>
        <taxon>Euteleostomi</taxon>
        <taxon>Actinopterygii</taxon>
        <taxon>Neopterygii</taxon>
        <taxon>Teleostei</taxon>
        <taxon>Anguilliformes</taxon>
        <taxon>Anguillidae</taxon>
        <taxon>Anguilla</taxon>
    </lineage>
</organism>
<name>A0A0E9VCG9_ANGAN</name>
<feature type="signal peptide" evidence="2">
    <location>
        <begin position="1"/>
        <end position="19"/>
    </location>
</feature>